<gene>
    <name evidence="1" type="ORF">O1433_14485</name>
</gene>
<dbReference type="RefSeq" id="WP_225481482.1">
    <property type="nucleotide sequence ID" value="NZ_CP036546.1"/>
</dbReference>
<protein>
    <submittedName>
        <fullName evidence="1">Uncharacterized protein</fullName>
    </submittedName>
</protein>
<dbReference type="AlphaFoldDB" id="A0A9Q4JHJ7"/>
<evidence type="ECO:0000313" key="1">
    <source>
        <dbReference type="EMBL" id="MCZ2688704.1"/>
    </source>
</evidence>
<accession>A0A9Q4JHJ7</accession>
<organism evidence="1 2">
    <name type="scientific">Bacteroides fragilis</name>
    <dbReference type="NCBI Taxonomy" id="817"/>
    <lineage>
        <taxon>Bacteria</taxon>
        <taxon>Pseudomonadati</taxon>
        <taxon>Bacteroidota</taxon>
        <taxon>Bacteroidia</taxon>
        <taxon>Bacteroidales</taxon>
        <taxon>Bacteroidaceae</taxon>
        <taxon>Bacteroides</taxon>
    </lineage>
</organism>
<sequence length="171" mass="18355">MAFFADLLSPPPTFVNVFPISLGKKCPVSHSCQWSVTCRVREKEAFRRAGNARFPRQGHTCGRSIWEDCQLPASGQARGNSFGREGAREVSAIAEAPCDGTDGRVPFVLPPRCPVSAMQPAGVVGSGRRDGTTRAPRCKRKTVKTLSPTLGIAGESPTRRGTLRQSSGNTN</sequence>
<dbReference type="Proteomes" id="UP001079672">
    <property type="component" value="Unassembled WGS sequence"/>
</dbReference>
<proteinExistence type="predicted"/>
<dbReference type="EMBL" id="JAPTZU010000008">
    <property type="protein sequence ID" value="MCZ2688704.1"/>
    <property type="molecule type" value="Genomic_DNA"/>
</dbReference>
<evidence type="ECO:0000313" key="2">
    <source>
        <dbReference type="Proteomes" id="UP001079672"/>
    </source>
</evidence>
<comment type="caution">
    <text evidence="1">The sequence shown here is derived from an EMBL/GenBank/DDBJ whole genome shotgun (WGS) entry which is preliminary data.</text>
</comment>
<reference evidence="1" key="1">
    <citation type="submission" date="2022-12" db="EMBL/GenBank/DDBJ databases">
        <title>Development of a Multilocus Sequence Typing Scheme for Bacteroides fragilis Based on Whole Genome Sequencing Data and Clinical Application.</title>
        <authorList>
            <person name="Nielsen F.D."/>
            <person name="Justesen U.S."/>
        </authorList>
    </citation>
    <scope>NUCLEOTIDE SEQUENCE</scope>
    <source>
        <strain evidence="1">BF_AM_ODE_DK_2015_4</strain>
    </source>
</reference>
<name>A0A9Q4JHJ7_BACFG</name>